<sequence length="496" mass="55639">MKGPNKRCHEPTFNFLDVVSFKPDVPWQEQREADLQRGIKLWIAVTSRWHDECSMAHKLREMRTEEEVFNMFAHVFSGRAPVTVRKRGAAVLRICDYLETNMLEAFPMQEITFYRFLCHEASMGAPASRLKGFLQAVAFCKHVLDVGELQCILDSKRCSGVATETCPKERRQASPLTVLELRKLHEVVDDGSDPWDSVFAGAALLCCYCRGRWGDLMRSESTFIDNDAEGKPAYVETRIGRHKTMSSQMHRHQFLPMVAPVMGVHGGDWATPWMQQRFKLGLEFPPQGLVMPAPDKDGQVSQRPLESGECGKWLRRLLGLDVAAGSDSSRRVSSHSLKSTMLSFAAKRGLSVPDRLMLGYHASQMHMAMVYSRDGAAASLILLERLIDEIEHGDELQKSSSSDSTSSSDSSSGGIPENHGLNKVFAPPKPPEGFQSWQHAKLKTVHLTEPGYFRVFVCGRPVGSFHHRITQDPRFDSPVCWACFNKAARGNEQQAT</sequence>
<dbReference type="GO" id="GO:0003677">
    <property type="term" value="F:DNA binding"/>
    <property type="evidence" value="ECO:0007669"/>
    <property type="project" value="InterPro"/>
</dbReference>
<dbReference type="GO" id="GO:0015074">
    <property type="term" value="P:DNA integration"/>
    <property type="evidence" value="ECO:0007669"/>
    <property type="project" value="InterPro"/>
</dbReference>
<name>A0A9P1CQ96_9DINO</name>
<dbReference type="InterPro" id="IPR013762">
    <property type="entry name" value="Integrase-like_cat_sf"/>
</dbReference>
<keyword evidence="1" id="KW-0233">DNA recombination</keyword>
<dbReference type="AlphaFoldDB" id="A0A9P1CQ96"/>
<dbReference type="EMBL" id="CAMXCT010002023">
    <property type="protein sequence ID" value="CAI3995003.1"/>
    <property type="molecule type" value="Genomic_DNA"/>
</dbReference>
<feature type="region of interest" description="Disordered" evidence="2">
    <location>
        <begin position="394"/>
        <end position="429"/>
    </location>
</feature>
<accession>A0A9P1CQ96</accession>
<organism evidence="3">
    <name type="scientific">Cladocopium goreaui</name>
    <dbReference type="NCBI Taxonomy" id="2562237"/>
    <lineage>
        <taxon>Eukaryota</taxon>
        <taxon>Sar</taxon>
        <taxon>Alveolata</taxon>
        <taxon>Dinophyceae</taxon>
        <taxon>Suessiales</taxon>
        <taxon>Symbiodiniaceae</taxon>
        <taxon>Cladocopium</taxon>
    </lineage>
</organism>
<dbReference type="OrthoDB" id="444434at2759"/>
<reference evidence="3" key="1">
    <citation type="submission" date="2022-10" db="EMBL/GenBank/DDBJ databases">
        <authorList>
            <person name="Chen Y."/>
            <person name="Dougan E. K."/>
            <person name="Chan C."/>
            <person name="Rhodes N."/>
            <person name="Thang M."/>
        </authorList>
    </citation>
    <scope>NUCLEOTIDE SEQUENCE</scope>
</reference>
<dbReference type="Gene3D" id="1.10.443.10">
    <property type="entry name" value="Intergrase catalytic core"/>
    <property type="match status" value="1"/>
</dbReference>
<evidence type="ECO:0000256" key="2">
    <source>
        <dbReference type="SAM" id="MobiDB-lite"/>
    </source>
</evidence>
<evidence type="ECO:0000256" key="1">
    <source>
        <dbReference type="ARBA" id="ARBA00023172"/>
    </source>
</evidence>
<dbReference type="InterPro" id="IPR011010">
    <property type="entry name" value="DNA_brk_join_enz"/>
</dbReference>
<dbReference type="SUPFAM" id="SSF56349">
    <property type="entry name" value="DNA breaking-rejoining enzymes"/>
    <property type="match status" value="1"/>
</dbReference>
<feature type="compositionally biased region" description="Low complexity" evidence="2">
    <location>
        <begin position="399"/>
        <end position="412"/>
    </location>
</feature>
<protein>
    <submittedName>
        <fullName evidence="3">Uncharacterized protein</fullName>
    </submittedName>
</protein>
<gene>
    <name evidence="3" type="ORF">C1SCF055_LOCUS21611</name>
</gene>
<dbReference type="EMBL" id="CAMXCT020002023">
    <property type="protein sequence ID" value="CAL1148378.1"/>
    <property type="molecule type" value="Genomic_DNA"/>
</dbReference>
<comment type="caution">
    <text evidence="3">The sequence shown here is derived from an EMBL/GenBank/DDBJ whole genome shotgun (WGS) entry which is preliminary data.</text>
</comment>
<dbReference type="Proteomes" id="UP001152797">
    <property type="component" value="Unassembled WGS sequence"/>
</dbReference>
<evidence type="ECO:0000313" key="4">
    <source>
        <dbReference type="EMBL" id="CAL1148378.1"/>
    </source>
</evidence>
<reference evidence="4" key="2">
    <citation type="submission" date="2024-04" db="EMBL/GenBank/DDBJ databases">
        <authorList>
            <person name="Chen Y."/>
            <person name="Shah S."/>
            <person name="Dougan E. K."/>
            <person name="Thang M."/>
            <person name="Chan C."/>
        </authorList>
    </citation>
    <scope>NUCLEOTIDE SEQUENCE [LARGE SCALE GENOMIC DNA]</scope>
</reference>
<dbReference type="GO" id="GO:0006310">
    <property type="term" value="P:DNA recombination"/>
    <property type="evidence" value="ECO:0007669"/>
    <property type="project" value="UniProtKB-KW"/>
</dbReference>
<evidence type="ECO:0000313" key="3">
    <source>
        <dbReference type="EMBL" id="CAI3995003.1"/>
    </source>
</evidence>
<dbReference type="EMBL" id="CAMXCT030002023">
    <property type="protein sequence ID" value="CAL4782315.1"/>
    <property type="molecule type" value="Genomic_DNA"/>
</dbReference>
<proteinExistence type="predicted"/>
<evidence type="ECO:0000313" key="5">
    <source>
        <dbReference type="Proteomes" id="UP001152797"/>
    </source>
</evidence>
<keyword evidence="5" id="KW-1185">Reference proteome</keyword>